<dbReference type="PANTHER" id="PTHR42953:SF1">
    <property type="entry name" value="METAL-BINDING PROTEIN HI_0362-RELATED"/>
    <property type="match status" value="1"/>
</dbReference>
<dbReference type="PROSITE" id="PS51257">
    <property type="entry name" value="PROKAR_LIPOPROTEIN"/>
    <property type="match status" value="1"/>
</dbReference>
<evidence type="ECO:0000256" key="4">
    <source>
        <dbReference type="ARBA" id="ARBA00022729"/>
    </source>
</evidence>
<dbReference type="GO" id="GO:0046872">
    <property type="term" value="F:metal ion binding"/>
    <property type="evidence" value="ECO:0007669"/>
    <property type="project" value="UniProtKB-KW"/>
</dbReference>
<dbReference type="AlphaFoldDB" id="A0A4Q9KJ17"/>
<dbReference type="Gene3D" id="3.40.50.1980">
    <property type="entry name" value="Nitrogenase molybdenum iron protein domain"/>
    <property type="match status" value="2"/>
</dbReference>
<comment type="caution">
    <text evidence="7">The sequence shown here is derived from an EMBL/GenBank/DDBJ whole genome shotgun (WGS) entry which is preliminary data.</text>
</comment>
<dbReference type="Pfam" id="PF01297">
    <property type="entry name" value="ZnuA"/>
    <property type="match status" value="1"/>
</dbReference>
<dbReference type="Proteomes" id="UP000291933">
    <property type="component" value="Unassembled WGS sequence"/>
</dbReference>
<dbReference type="GO" id="GO:0030001">
    <property type="term" value="P:metal ion transport"/>
    <property type="evidence" value="ECO:0007669"/>
    <property type="project" value="InterPro"/>
</dbReference>
<proteinExistence type="inferred from homology"/>
<feature type="signal peptide" evidence="6">
    <location>
        <begin position="1"/>
        <end position="24"/>
    </location>
</feature>
<evidence type="ECO:0000256" key="1">
    <source>
        <dbReference type="ARBA" id="ARBA00004196"/>
    </source>
</evidence>
<gene>
    <name evidence="7" type="ORF">ET996_10330</name>
</gene>
<dbReference type="SUPFAM" id="SSF53807">
    <property type="entry name" value="Helical backbone' metal receptor"/>
    <property type="match status" value="1"/>
</dbReference>
<name>A0A4Q9KJ17_PROTD</name>
<dbReference type="InterPro" id="IPR006128">
    <property type="entry name" value="Lipoprotein_PsaA-like"/>
</dbReference>
<evidence type="ECO:0000256" key="3">
    <source>
        <dbReference type="ARBA" id="ARBA00022723"/>
    </source>
</evidence>
<dbReference type="InterPro" id="IPR050492">
    <property type="entry name" value="Bact_metal-bind_prot9"/>
</dbReference>
<protein>
    <submittedName>
        <fullName evidence="7">Zinc ABC transporter substrate-binding protein</fullName>
    </submittedName>
</protein>
<keyword evidence="4 6" id="KW-0732">Signal</keyword>
<comment type="subcellular location">
    <subcellularLocation>
        <location evidence="1">Cell envelope</location>
    </subcellularLocation>
</comment>
<dbReference type="EMBL" id="SDMR01000013">
    <property type="protein sequence ID" value="TBT94407.1"/>
    <property type="molecule type" value="Genomic_DNA"/>
</dbReference>
<comment type="similarity">
    <text evidence="5">Belongs to the bacterial solute-binding protein 9 family.</text>
</comment>
<evidence type="ECO:0000256" key="5">
    <source>
        <dbReference type="RuleBase" id="RU003512"/>
    </source>
</evidence>
<dbReference type="GO" id="GO:0030313">
    <property type="term" value="C:cell envelope"/>
    <property type="evidence" value="ECO:0007669"/>
    <property type="project" value="UniProtKB-SubCell"/>
</dbReference>
<reference evidence="7 8" key="1">
    <citation type="submission" date="2019-01" db="EMBL/GenBank/DDBJ databases">
        <title>Lactibacter flavus gen. nov., sp. nov., a novel bacterium of the family Propionibacteriaceae isolated from raw milk and dairy products.</title>
        <authorList>
            <person name="Huptas C."/>
            <person name="Wenning M."/>
            <person name="Breitenwieser F."/>
            <person name="Doll E."/>
            <person name="Von Neubeck M."/>
            <person name="Busse H.-J."/>
            <person name="Scherer S."/>
        </authorList>
    </citation>
    <scope>NUCLEOTIDE SEQUENCE [LARGE SCALE GENOMIC DNA]</scope>
    <source>
        <strain evidence="7 8">DSM 22130</strain>
    </source>
</reference>
<dbReference type="GO" id="GO:0007155">
    <property type="term" value="P:cell adhesion"/>
    <property type="evidence" value="ECO:0007669"/>
    <property type="project" value="InterPro"/>
</dbReference>
<evidence type="ECO:0000313" key="7">
    <source>
        <dbReference type="EMBL" id="TBT94407.1"/>
    </source>
</evidence>
<evidence type="ECO:0000256" key="6">
    <source>
        <dbReference type="SAM" id="SignalP"/>
    </source>
</evidence>
<evidence type="ECO:0000256" key="2">
    <source>
        <dbReference type="ARBA" id="ARBA00022448"/>
    </source>
</evidence>
<dbReference type="InterPro" id="IPR006129">
    <property type="entry name" value="AdhesinB"/>
</dbReference>
<feature type="chain" id="PRO_5039135115" evidence="6">
    <location>
        <begin position="25"/>
        <end position="327"/>
    </location>
</feature>
<keyword evidence="8" id="KW-1185">Reference proteome</keyword>
<keyword evidence="3" id="KW-0479">Metal-binding</keyword>
<dbReference type="PRINTS" id="PR00690">
    <property type="entry name" value="ADHESNFAMILY"/>
</dbReference>
<organism evidence="7 8">
    <name type="scientific">Propioniciclava tarda</name>
    <dbReference type="NCBI Taxonomy" id="433330"/>
    <lineage>
        <taxon>Bacteria</taxon>
        <taxon>Bacillati</taxon>
        <taxon>Actinomycetota</taxon>
        <taxon>Actinomycetes</taxon>
        <taxon>Propionibacteriales</taxon>
        <taxon>Propionibacteriaceae</taxon>
        <taxon>Propioniciclava</taxon>
    </lineage>
</organism>
<sequence>MIPNKEFRLNPTSRLCLAALCATALVGCGSAGQAPSPSAAPVAIATTTPLGSIVSDITSCAGAKSTTLMKPGVDPHDFALASDQMAALTRAKLVVANGLGLEGGLATALKNVKADGGRVYEVAPDVFPLKYSDIEAAHAGETAAEHAAHTHGEFDPHVALDAGRMAQAAANIGKQLTEATGDATFTECGAKVEAQLKATDASVREKLAIIPPARRILITDHEAFNYFAKAYGFEIAGVVIPGGATDAEPSSADIAKLVATVKAEKVPAVFSNIAVSPKMVQAVAQEAGTDVRVVPLFVDSVGAPGSGAETYSSMMLANADAIAGALT</sequence>
<dbReference type="InterPro" id="IPR006127">
    <property type="entry name" value="ZnuA-like"/>
</dbReference>
<evidence type="ECO:0000313" key="8">
    <source>
        <dbReference type="Proteomes" id="UP000291933"/>
    </source>
</evidence>
<dbReference type="OrthoDB" id="9810636at2"/>
<accession>A0A4Q9KJ17</accession>
<dbReference type="PANTHER" id="PTHR42953">
    <property type="entry name" value="HIGH-AFFINITY ZINC UPTAKE SYSTEM PROTEIN ZNUA-RELATED"/>
    <property type="match status" value="1"/>
</dbReference>
<keyword evidence="2 5" id="KW-0813">Transport</keyword>
<dbReference type="PRINTS" id="PR00691">
    <property type="entry name" value="ADHESINB"/>
</dbReference>